<organism evidence="2 3">
    <name type="scientific">Romanomermis culicivorax</name>
    <name type="common">Nematode worm</name>
    <dbReference type="NCBI Taxonomy" id="13658"/>
    <lineage>
        <taxon>Eukaryota</taxon>
        <taxon>Metazoa</taxon>
        <taxon>Ecdysozoa</taxon>
        <taxon>Nematoda</taxon>
        <taxon>Enoplea</taxon>
        <taxon>Dorylaimia</taxon>
        <taxon>Mermithida</taxon>
        <taxon>Mermithoidea</taxon>
        <taxon>Mermithidae</taxon>
        <taxon>Romanomermis</taxon>
    </lineage>
</organism>
<dbReference type="Proteomes" id="UP000887565">
    <property type="component" value="Unplaced"/>
</dbReference>
<evidence type="ECO:0000256" key="1">
    <source>
        <dbReference type="SAM" id="MobiDB-lite"/>
    </source>
</evidence>
<name>A0A915HP24_ROMCU</name>
<accession>A0A915HP24</accession>
<evidence type="ECO:0000313" key="3">
    <source>
        <dbReference type="WBParaSite" id="nRc.2.0.1.t03698-RA"/>
    </source>
</evidence>
<dbReference type="WBParaSite" id="nRc.2.0.1.t03698-RA">
    <property type="protein sequence ID" value="nRc.2.0.1.t03698-RA"/>
    <property type="gene ID" value="nRc.2.0.1.g03698"/>
</dbReference>
<feature type="region of interest" description="Disordered" evidence="1">
    <location>
        <begin position="1"/>
        <end position="34"/>
    </location>
</feature>
<reference evidence="3" key="1">
    <citation type="submission" date="2022-11" db="UniProtKB">
        <authorList>
            <consortium name="WormBaseParasite"/>
        </authorList>
    </citation>
    <scope>IDENTIFICATION</scope>
</reference>
<sequence>MTRIEESEESDYVVEVEDETSAISDEEEATEQRPARINHPQIQSTMAKSSLMEIEHIMIIAASFGMVRPMAAPQSSPYASICCTATQPFQPSRAPPTATGVWRPVLCTLPTPQIMQPIPQYGPRTTPINCKQCVMDVQHQKNRDAGKGFATDRPMTLPQHADQVTNLKLTQFGRNGNVILLTTEGLFQQSRGQHRRHLPAIAAQPLVFVVSSNL</sequence>
<keyword evidence="2" id="KW-1185">Reference proteome</keyword>
<dbReference type="AlphaFoldDB" id="A0A915HP24"/>
<evidence type="ECO:0000313" key="2">
    <source>
        <dbReference type="Proteomes" id="UP000887565"/>
    </source>
</evidence>
<protein>
    <submittedName>
        <fullName evidence="3">Uncharacterized protein</fullName>
    </submittedName>
</protein>
<proteinExistence type="predicted"/>
<feature type="compositionally biased region" description="Acidic residues" evidence="1">
    <location>
        <begin position="1"/>
        <end position="29"/>
    </location>
</feature>